<keyword evidence="2" id="KW-0670">Pyruvate</keyword>
<name>A0A061CVC6_ECTOL</name>
<protein>
    <submittedName>
        <fullName evidence="2">Putative hydroxypyruvate reductase</fullName>
    </submittedName>
</protein>
<feature type="domain" description="MOFRL-associated" evidence="1">
    <location>
        <begin position="2"/>
        <end position="126"/>
    </location>
</feature>
<dbReference type="InterPro" id="IPR025286">
    <property type="entry name" value="MOFRL_assoc_dom"/>
</dbReference>
<dbReference type="PANTHER" id="PTHR12227:SF0">
    <property type="entry name" value="GLYCERATE KINASE"/>
    <property type="match status" value="1"/>
</dbReference>
<dbReference type="Gene3D" id="3.40.50.10180">
    <property type="entry name" value="Glycerate kinase, MOFRL-like N-terminal domain"/>
    <property type="match status" value="1"/>
</dbReference>
<dbReference type="EMBL" id="UGUW01000004">
    <property type="protein sequence ID" value="SUD60757.1"/>
    <property type="molecule type" value="Genomic_DNA"/>
</dbReference>
<dbReference type="InterPro" id="IPR039760">
    <property type="entry name" value="MOFRL_protein"/>
</dbReference>
<dbReference type="Proteomes" id="UP000255303">
    <property type="component" value="Unassembled WGS sequence"/>
</dbReference>
<gene>
    <name evidence="2" type="ORF">NCTC10692_03400</name>
    <name evidence="3" type="ORF">NCTC10860_03113</name>
</gene>
<accession>A0A061CVC6</accession>
<dbReference type="AlphaFoldDB" id="A0A061CVC6"/>
<dbReference type="InterPro" id="IPR038614">
    <property type="entry name" value="GK_N_sf"/>
</dbReference>
<evidence type="ECO:0000259" key="1">
    <source>
        <dbReference type="Pfam" id="PF13660"/>
    </source>
</evidence>
<evidence type="ECO:0000313" key="2">
    <source>
        <dbReference type="EMBL" id="SUD52902.1"/>
    </source>
</evidence>
<dbReference type="GO" id="GO:0005737">
    <property type="term" value="C:cytoplasm"/>
    <property type="evidence" value="ECO:0007669"/>
    <property type="project" value="TreeGrafter"/>
</dbReference>
<proteinExistence type="predicted"/>
<dbReference type="PANTHER" id="PTHR12227">
    <property type="entry name" value="GLYCERATE KINASE"/>
    <property type="match status" value="1"/>
</dbReference>
<dbReference type="SUPFAM" id="SSF82544">
    <property type="entry name" value="GckA/TtuD-like"/>
    <property type="match status" value="1"/>
</dbReference>
<dbReference type="EMBL" id="UGUV01000002">
    <property type="protein sequence ID" value="SUD52902.1"/>
    <property type="molecule type" value="Genomic_DNA"/>
</dbReference>
<evidence type="ECO:0000313" key="3">
    <source>
        <dbReference type="EMBL" id="SUD60757.1"/>
    </source>
</evidence>
<sequence>MSNLTEDDRVIFLLSGGGSSLLALPADGISLQDKQAINKALLKSGATIGEMNCVRKHLSAIKGGRLAKACWPATVYTYAISDVPGDEATVIASGPTVGDPTTSAEALAILARYTIDIPANVRAWLEIHARKRSSTAIRYSPAATSS</sequence>
<evidence type="ECO:0000313" key="4">
    <source>
        <dbReference type="Proteomes" id="UP000254084"/>
    </source>
</evidence>
<dbReference type="GO" id="GO:0008887">
    <property type="term" value="F:glycerate kinase activity"/>
    <property type="evidence" value="ECO:0007669"/>
    <property type="project" value="InterPro"/>
</dbReference>
<reference evidence="4 5" key="1">
    <citation type="submission" date="2018-06" db="EMBL/GenBank/DDBJ databases">
        <authorList>
            <consortium name="Pathogen Informatics"/>
            <person name="Doyle S."/>
        </authorList>
    </citation>
    <scope>NUCLEOTIDE SEQUENCE [LARGE SCALE GENOMIC DNA]</scope>
    <source>
        <strain evidence="2 5">NCTC10692</strain>
        <strain evidence="3 4">NCTC10860</strain>
    </source>
</reference>
<evidence type="ECO:0000313" key="5">
    <source>
        <dbReference type="Proteomes" id="UP000255303"/>
    </source>
</evidence>
<organism evidence="2 5">
    <name type="scientific">Ectopseudomonas oleovorans</name>
    <name type="common">Pseudomonas oleovorans</name>
    <dbReference type="NCBI Taxonomy" id="301"/>
    <lineage>
        <taxon>Bacteria</taxon>
        <taxon>Pseudomonadati</taxon>
        <taxon>Pseudomonadota</taxon>
        <taxon>Gammaproteobacteria</taxon>
        <taxon>Pseudomonadales</taxon>
        <taxon>Pseudomonadaceae</taxon>
        <taxon>Ectopseudomonas</taxon>
    </lineage>
</organism>
<dbReference type="Proteomes" id="UP000254084">
    <property type="component" value="Unassembled WGS sequence"/>
</dbReference>
<accession>A0A379JWD8</accession>
<dbReference type="Pfam" id="PF13660">
    <property type="entry name" value="DUF4147"/>
    <property type="match status" value="1"/>
</dbReference>